<dbReference type="InterPro" id="IPR001623">
    <property type="entry name" value="DnaJ_domain"/>
</dbReference>
<dbReference type="CDD" id="cd06257">
    <property type="entry name" value="DnaJ"/>
    <property type="match status" value="1"/>
</dbReference>
<organism evidence="13 14">
    <name type="scientific">Tremella mesenterica</name>
    <name type="common">Jelly fungus</name>
    <dbReference type="NCBI Taxonomy" id="5217"/>
    <lineage>
        <taxon>Eukaryota</taxon>
        <taxon>Fungi</taxon>
        <taxon>Dikarya</taxon>
        <taxon>Basidiomycota</taxon>
        <taxon>Agaricomycotina</taxon>
        <taxon>Tremellomycetes</taxon>
        <taxon>Tremellales</taxon>
        <taxon>Tremellaceae</taxon>
        <taxon>Tremella</taxon>
    </lineage>
</organism>
<evidence type="ECO:0000256" key="7">
    <source>
        <dbReference type="ARBA" id="ARBA00023136"/>
    </source>
</evidence>
<evidence type="ECO:0000313" key="14">
    <source>
        <dbReference type="Proteomes" id="UP000289152"/>
    </source>
</evidence>
<dbReference type="Proteomes" id="UP000289152">
    <property type="component" value="Unassembled WGS sequence"/>
</dbReference>
<dbReference type="GO" id="GO:0003723">
    <property type="term" value="F:RNA binding"/>
    <property type="evidence" value="ECO:0007669"/>
    <property type="project" value="TreeGrafter"/>
</dbReference>
<keyword evidence="14" id="KW-1185">Reference proteome</keyword>
<name>A0A4Q1B9R9_TREME</name>
<keyword evidence="8" id="KW-0143">Chaperone</keyword>
<evidence type="ECO:0000256" key="4">
    <source>
        <dbReference type="ARBA" id="ARBA00022824"/>
    </source>
</evidence>
<comment type="subcellular location">
    <subcellularLocation>
        <location evidence="1">Endoplasmic reticulum membrane</location>
        <topology evidence="1">Multi-pass membrane protein</topology>
    </subcellularLocation>
</comment>
<dbReference type="SUPFAM" id="SSF46565">
    <property type="entry name" value="Chaperone J-domain"/>
    <property type="match status" value="1"/>
</dbReference>
<feature type="region of interest" description="Disordered" evidence="10">
    <location>
        <begin position="671"/>
        <end position="740"/>
    </location>
</feature>
<comment type="caution">
    <text evidence="13">The sequence shown here is derived from an EMBL/GenBank/DDBJ whole genome shotgun (WGS) entry which is preliminary data.</text>
</comment>
<dbReference type="GO" id="GO:0031207">
    <property type="term" value="C:Sec62/Sec63 complex"/>
    <property type="evidence" value="ECO:0007669"/>
    <property type="project" value="TreeGrafter"/>
</dbReference>
<feature type="transmembrane region" description="Helical" evidence="11">
    <location>
        <begin position="72"/>
        <end position="90"/>
    </location>
</feature>
<keyword evidence="4" id="KW-0256">Endoplasmic reticulum</keyword>
<feature type="coiled-coil region" evidence="9">
    <location>
        <begin position="269"/>
        <end position="296"/>
    </location>
</feature>
<dbReference type="SUPFAM" id="SSF158702">
    <property type="entry name" value="Sec63 N-terminal domain-like"/>
    <property type="match status" value="1"/>
</dbReference>
<feature type="compositionally biased region" description="Acidic residues" evidence="10">
    <location>
        <begin position="671"/>
        <end position="689"/>
    </location>
</feature>
<dbReference type="PANTHER" id="PTHR24075">
    <property type="entry name" value="SEC63 DOMAIN-CONTAINING"/>
    <property type="match status" value="1"/>
</dbReference>
<feature type="region of interest" description="Disordered" evidence="10">
    <location>
        <begin position="480"/>
        <end position="515"/>
    </location>
</feature>
<proteinExistence type="predicted"/>
<dbReference type="Gene3D" id="1.10.287.110">
    <property type="entry name" value="DnaJ domain"/>
    <property type="match status" value="1"/>
</dbReference>
<keyword evidence="2" id="KW-0813">Transport</keyword>
<evidence type="ECO:0000256" key="1">
    <source>
        <dbReference type="ARBA" id="ARBA00004477"/>
    </source>
</evidence>
<evidence type="ECO:0000256" key="3">
    <source>
        <dbReference type="ARBA" id="ARBA00022692"/>
    </source>
</evidence>
<keyword evidence="6 11" id="KW-1133">Transmembrane helix</keyword>
<dbReference type="SMART" id="SM00973">
    <property type="entry name" value="Sec63"/>
    <property type="match status" value="1"/>
</dbReference>
<dbReference type="VEuPathDB" id="FungiDB:TREMEDRAFT_26719"/>
<dbReference type="Pfam" id="PF00226">
    <property type="entry name" value="DnaJ"/>
    <property type="match status" value="1"/>
</dbReference>
<sequence>MAPGISYDDSGSLASYFGVTFLAIILLPATYILTAFSDTTKPLCTCSECQDARSRVLQVEKRNRPSRFRRRILPLLLGWTFLAYLCYALATAPRIAGETVYNPFEILGLSDSSSDKQIKKHYKKLSLQFHPDKIKLADNQTKEDADAKFVELTKAYKSLTDEVTRENLAKYGNPDGPQQREDKIAIPQWVVEGKNSIAVLAAYALLLGGGIPYVVGRWWFSQRQLTRDGILNASAETFFLSLREDTDFFSLIALLASAVEFQALLAGKKAGSKKERKERQAKIETLEKAIEAKKEEWDVHQSPLARREGRVQVTSAAARRAQALLWTHLLRMDLGEPELRSELLSVLQSLPTILNGLLNIALARNWLATSLLAISLQPCLVQALPPDVSPLAQFPDVGPELGQEMQIRLGAEGKRWLEKWHAAKKEEKWVSERTLEVVNRWPRLEVTDVKFTVSGERQITPSAIVKLTWKCRYVYPSTPLTTSTTEKSSNGHMHLNGHTKEEKSSVDDDADDTKDSVAAVEEAIDKVGEESQDEKIIINGNVKEKVEEVKEIIVEKVQKRERSKGDTVNSEDKQWNSNGYAHAPRWPQLRKPHYYVLLGDSKNDRVIVAPTKITDIPFPPEDLTQPTESREYNLQFQAPPQANTYTFVAHWRSDTYLGADVAVPIVLQVEEPQEDESSEDDISEPDEDTLAGQMTMMRGGKVKASPIHDDDESEYTSSDDEDLGPRRGRAINEDSDSDSD</sequence>
<dbReference type="InParanoid" id="A0A4Q1B9R9"/>
<evidence type="ECO:0000256" key="9">
    <source>
        <dbReference type="SAM" id="Coils"/>
    </source>
</evidence>
<dbReference type="InterPro" id="IPR035892">
    <property type="entry name" value="C2_domain_sf"/>
</dbReference>
<evidence type="ECO:0000256" key="10">
    <source>
        <dbReference type="SAM" id="MobiDB-lite"/>
    </source>
</evidence>
<dbReference type="PANTHER" id="PTHR24075:SF0">
    <property type="entry name" value="TRANSLOCATION PROTEIN SEC63 HOMOLOG"/>
    <property type="match status" value="1"/>
</dbReference>
<dbReference type="Gene3D" id="1.10.3380.10">
    <property type="entry name" value="Sec63 N-terminal domain-like domain"/>
    <property type="match status" value="1"/>
</dbReference>
<evidence type="ECO:0000259" key="12">
    <source>
        <dbReference type="PROSITE" id="PS50076"/>
    </source>
</evidence>
<evidence type="ECO:0000256" key="11">
    <source>
        <dbReference type="SAM" id="Phobius"/>
    </source>
</evidence>
<keyword evidence="7 11" id="KW-0472">Membrane</keyword>
<dbReference type="GO" id="GO:0008320">
    <property type="term" value="F:protein transmembrane transporter activity"/>
    <property type="evidence" value="ECO:0007669"/>
    <property type="project" value="TreeGrafter"/>
</dbReference>
<dbReference type="PRINTS" id="PR00625">
    <property type="entry name" value="JDOMAIN"/>
</dbReference>
<evidence type="ECO:0000256" key="5">
    <source>
        <dbReference type="ARBA" id="ARBA00022927"/>
    </source>
</evidence>
<dbReference type="GO" id="GO:0006614">
    <property type="term" value="P:SRP-dependent cotranslational protein targeting to membrane"/>
    <property type="evidence" value="ECO:0007669"/>
    <property type="project" value="TreeGrafter"/>
</dbReference>
<feature type="domain" description="J" evidence="12">
    <location>
        <begin position="102"/>
        <end position="172"/>
    </location>
</feature>
<dbReference type="PROSITE" id="PS50076">
    <property type="entry name" value="DNAJ_2"/>
    <property type="match status" value="1"/>
</dbReference>
<dbReference type="STRING" id="5217.A0A4Q1B9R9"/>
<accession>A0A4Q1B9R9</accession>
<dbReference type="FunFam" id="1.10.287.110:FF:000039">
    <property type="entry name" value="Protein translocation complex component (Npl1)"/>
    <property type="match status" value="1"/>
</dbReference>
<protein>
    <recommendedName>
        <fullName evidence="12">J domain-containing protein</fullName>
    </recommendedName>
</protein>
<evidence type="ECO:0000256" key="6">
    <source>
        <dbReference type="ARBA" id="ARBA00022989"/>
    </source>
</evidence>
<dbReference type="InterPro" id="IPR004179">
    <property type="entry name" value="Sec63-dom"/>
</dbReference>
<dbReference type="SMART" id="SM00271">
    <property type="entry name" value="DnaJ"/>
    <property type="match status" value="1"/>
</dbReference>
<dbReference type="EMBL" id="SDIL01000132">
    <property type="protein sequence ID" value="RXK35529.1"/>
    <property type="molecule type" value="Genomic_DNA"/>
</dbReference>
<reference evidence="13 14" key="1">
    <citation type="submission" date="2016-06" db="EMBL/GenBank/DDBJ databases">
        <title>Evolution of pathogenesis and genome organization in the Tremellales.</title>
        <authorList>
            <person name="Cuomo C."/>
            <person name="Litvintseva A."/>
            <person name="Heitman J."/>
            <person name="Chen Y."/>
            <person name="Sun S."/>
            <person name="Springer D."/>
            <person name="Dromer F."/>
            <person name="Young S."/>
            <person name="Zeng Q."/>
            <person name="Chapman S."/>
            <person name="Gujja S."/>
            <person name="Saif S."/>
            <person name="Birren B."/>
        </authorList>
    </citation>
    <scope>NUCLEOTIDE SEQUENCE [LARGE SCALE GENOMIC DNA]</scope>
    <source>
        <strain evidence="13 14">ATCC 28783</strain>
    </source>
</reference>
<dbReference type="InterPro" id="IPR014756">
    <property type="entry name" value="Ig_E-set"/>
</dbReference>
<feature type="transmembrane region" description="Helical" evidence="11">
    <location>
        <begin position="13"/>
        <end position="33"/>
    </location>
</feature>
<dbReference type="GO" id="GO:0006620">
    <property type="term" value="P:post-translational protein targeting to endoplasmic reticulum membrane"/>
    <property type="evidence" value="ECO:0007669"/>
    <property type="project" value="TreeGrafter"/>
</dbReference>
<evidence type="ECO:0000256" key="8">
    <source>
        <dbReference type="ARBA" id="ARBA00023186"/>
    </source>
</evidence>
<keyword evidence="3 11" id="KW-0812">Transmembrane</keyword>
<dbReference type="AlphaFoldDB" id="A0A4Q1B9R9"/>
<evidence type="ECO:0000313" key="13">
    <source>
        <dbReference type="EMBL" id="RXK35529.1"/>
    </source>
</evidence>
<dbReference type="InterPro" id="IPR036869">
    <property type="entry name" value="J_dom_sf"/>
</dbReference>
<feature type="compositionally biased region" description="Acidic residues" evidence="10">
    <location>
        <begin position="709"/>
        <end position="722"/>
    </location>
</feature>
<keyword evidence="9" id="KW-0175">Coiled coil</keyword>
<gene>
    <name evidence="13" type="ORF">M231_07208</name>
</gene>
<dbReference type="OrthoDB" id="1734229at2759"/>
<dbReference type="Gene3D" id="2.60.40.150">
    <property type="entry name" value="C2 domain"/>
    <property type="match status" value="1"/>
</dbReference>
<dbReference type="FunCoup" id="A0A4Q1B9R9">
    <property type="interactions" value="516"/>
</dbReference>
<dbReference type="Pfam" id="PF02889">
    <property type="entry name" value="Sec63"/>
    <property type="match status" value="1"/>
</dbReference>
<feature type="compositionally biased region" description="Polar residues" evidence="10">
    <location>
        <begin position="480"/>
        <end position="491"/>
    </location>
</feature>
<dbReference type="SUPFAM" id="SSF81296">
    <property type="entry name" value="E set domains"/>
    <property type="match status" value="1"/>
</dbReference>
<evidence type="ECO:0000256" key="2">
    <source>
        <dbReference type="ARBA" id="ARBA00022448"/>
    </source>
</evidence>
<keyword evidence="5" id="KW-0653">Protein transport</keyword>